<sequence length="326" mass="34870">MSEFRADDATPTARALVALELIQDRPGVSGERLGERLGVTSRAARRYVGILRQAGIPVESTPGKHGGYRLGRGFRVPPLMFSTDEALALVMAAVRGRGAVGGDGAVDTALDKIARVLPASLSGPVEALRAIGSAPSGDGPDPRLASELARAAQDGVRLRLRYRTAGGAEPREMTVDPWGVNLRHDRWYLLCWSHHADAKRVLRLDRIESATPTGDRFTPTLDLDVATAVDEHMAEGWGIPVEVVVAAPYDEVAACLPRSLGRLETTDTGHTRVVGSTDDAGWYAWQLLRIGAPFTVVGPPALRDECRRLSGRLRDAAAPTPGEVPA</sequence>
<reference evidence="4 5" key="1">
    <citation type="submission" date="2024-09" db="EMBL/GenBank/DDBJ databases">
        <authorList>
            <person name="Sun Q."/>
            <person name="Mori K."/>
        </authorList>
    </citation>
    <scope>NUCLEOTIDE SEQUENCE [LARGE SCALE GENOMIC DNA]</scope>
    <source>
        <strain evidence="4 5">JCM 9626</strain>
    </source>
</reference>
<dbReference type="PROSITE" id="PS52050">
    <property type="entry name" value="WYL"/>
    <property type="match status" value="1"/>
</dbReference>
<comment type="caution">
    <text evidence="4">The sequence shown here is derived from an EMBL/GenBank/DDBJ whole genome shotgun (WGS) entry which is preliminary data.</text>
</comment>
<accession>A0ABV5KD73</accession>
<evidence type="ECO:0000259" key="3">
    <source>
        <dbReference type="Pfam" id="PF25583"/>
    </source>
</evidence>
<proteinExistence type="predicted"/>
<dbReference type="PANTHER" id="PTHR34580:SF3">
    <property type="entry name" value="PROTEIN PAFB"/>
    <property type="match status" value="1"/>
</dbReference>
<keyword evidence="5" id="KW-1185">Reference proteome</keyword>
<feature type="domain" description="WCX" evidence="3">
    <location>
        <begin position="241"/>
        <end position="309"/>
    </location>
</feature>
<dbReference type="InterPro" id="IPR026881">
    <property type="entry name" value="WYL_dom"/>
</dbReference>
<evidence type="ECO:0000313" key="5">
    <source>
        <dbReference type="Proteomes" id="UP001589750"/>
    </source>
</evidence>
<dbReference type="EMBL" id="JBHMDG010000024">
    <property type="protein sequence ID" value="MFB9314682.1"/>
    <property type="molecule type" value="Genomic_DNA"/>
</dbReference>
<dbReference type="InterPro" id="IPR036390">
    <property type="entry name" value="WH_DNA-bd_sf"/>
</dbReference>
<dbReference type="PIRSF" id="PIRSF016838">
    <property type="entry name" value="PafC"/>
    <property type="match status" value="1"/>
</dbReference>
<dbReference type="InterPro" id="IPR028349">
    <property type="entry name" value="PafC-like"/>
</dbReference>
<dbReference type="SUPFAM" id="SSF46785">
    <property type="entry name" value="Winged helix' DNA-binding domain"/>
    <property type="match status" value="1"/>
</dbReference>
<feature type="domain" description="WYL" evidence="2">
    <location>
        <begin position="146"/>
        <end position="211"/>
    </location>
</feature>
<dbReference type="RefSeq" id="WP_140010579.1">
    <property type="nucleotide sequence ID" value="NZ_JBHMDG010000024.1"/>
</dbReference>
<dbReference type="Proteomes" id="UP001589750">
    <property type="component" value="Unassembled WGS sequence"/>
</dbReference>
<dbReference type="InterPro" id="IPR036388">
    <property type="entry name" value="WH-like_DNA-bd_sf"/>
</dbReference>
<gene>
    <name evidence="4" type="ORF">ACFFRI_16615</name>
</gene>
<dbReference type="InterPro" id="IPR013196">
    <property type="entry name" value="HTH_11"/>
</dbReference>
<dbReference type="Pfam" id="PF25583">
    <property type="entry name" value="WCX"/>
    <property type="match status" value="1"/>
</dbReference>
<evidence type="ECO:0000259" key="2">
    <source>
        <dbReference type="Pfam" id="PF13280"/>
    </source>
</evidence>
<dbReference type="PANTHER" id="PTHR34580">
    <property type="match status" value="1"/>
</dbReference>
<dbReference type="Gene3D" id="1.10.10.10">
    <property type="entry name" value="Winged helix-like DNA-binding domain superfamily/Winged helix DNA-binding domain"/>
    <property type="match status" value="1"/>
</dbReference>
<dbReference type="InterPro" id="IPR051534">
    <property type="entry name" value="CBASS_pafABC_assoc_protein"/>
</dbReference>
<name>A0ABV5KD73_9ACTN</name>
<organism evidence="4 5">
    <name type="scientific">Nocardioides plantarum</name>
    <dbReference type="NCBI Taxonomy" id="29299"/>
    <lineage>
        <taxon>Bacteria</taxon>
        <taxon>Bacillati</taxon>
        <taxon>Actinomycetota</taxon>
        <taxon>Actinomycetes</taxon>
        <taxon>Propionibacteriales</taxon>
        <taxon>Nocardioidaceae</taxon>
        <taxon>Nocardioides</taxon>
    </lineage>
</organism>
<feature type="domain" description="Helix-turn-helix type 11" evidence="1">
    <location>
        <begin position="19"/>
        <end position="69"/>
    </location>
</feature>
<dbReference type="InterPro" id="IPR057727">
    <property type="entry name" value="WCX_dom"/>
</dbReference>
<dbReference type="Pfam" id="PF13280">
    <property type="entry name" value="WYL"/>
    <property type="match status" value="1"/>
</dbReference>
<evidence type="ECO:0000259" key="1">
    <source>
        <dbReference type="Pfam" id="PF08279"/>
    </source>
</evidence>
<evidence type="ECO:0000313" key="4">
    <source>
        <dbReference type="EMBL" id="MFB9314682.1"/>
    </source>
</evidence>
<dbReference type="Pfam" id="PF08279">
    <property type="entry name" value="HTH_11"/>
    <property type="match status" value="1"/>
</dbReference>
<protein>
    <submittedName>
        <fullName evidence="4">Helix-turn-helix transcriptional regulator</fullName>
    </submittedName>
</protein>